<dbReference type="Pfam" id="PF19473">
    <property type="entry name" value="DUF6010"/>
    <property type="match status" value="1"/>
</dbReference>
<proteinExistence type="predicted"/>
<dbReference type="RefSeq" id="WP_158919672.1">
    <property type="nucleotide sequence ID" value="NZ_CP047020.1"/>
</dbReference>
<evidence type="ECO:0000313" key="2">
    <source>
        <dbReference type="Proteomes" id="UP000436138"/>
    </source>
</evidence>
<dbReference type="AlphaFoldDB" id="A0A6I6N517"/>
<dbReference type="InterPro" id="IPR046052">
    <property type="entry name" value="DUF6010"/>
</dbReference>
<name>A0A6I6N517_9ACTN</name>
<dbReference type="EMBL" id="CP047020">
    <property type="protein sequence ID" value="QHA03955.1"/>
    <property type="molecule type" value="Genomic_DNA"/>
</dbReference>
<accession>A0A6I6N517</accession>
<dbReference type="Proteomes" id="UP000436138">
    <property type="component" value="Chromosome"/>
</dbReference>
<dbReference type="KEGG" id="sbro:GQF42_12285"/>
<evidence type="ECO:0000313" key="1">
    <source>
        <dbReference type="EMBL" id="QHA03955.1"/>
    </source>
</evidence>
<gene>
    <name evidence="1" type="ORF">GQF42_12285</name>
</gene>
<protein>
    <recommendedName>
        <fullName evidence="3">Integral membrane protein</fullName>
    </recommendedName>
</protein>
<reference evidence="1 2" key="1">
    <citation type="submission" date="2019-12" db="EMBL/GenBank/DDBJ databases">
        <title>Streptomyces sp. strain T44 isolated from rhizosphere soil of Broussonetia papyrifera.</title>
        <authorList>
            <person name="Mo P."/>
        </authorList>
    </citation>
    <scope>NUCLEOTIDE SEQUENCE [LARGE SCALE GENOMIC DNA]</scope>
    <source>
        <strain evidence="1 2">T44</strain>
    </source>
</reference>
<evidence type="ECO:0008006" key="3">
    <source>
        <dbReference type="Google" id="ProtNLM"/>
    </source>
</evidence>
<sequence>MRYVAPIVIGLLYVLLMSLVREPHRRRVNALMVAGAGAAYLSGGGLGGWEFAFTALSTYVAYKGLESWAWIGVGWLLHTAWDVVHHLKGHPIVPFAHDSSFGCALCDPVIAVWCLGGGRSPWKRIRTLTHRADEFPGAARSAVRTGTAPLKE</sequence>
<keyword evidence="2" id="KW-1185">Reference proteome</keyword>
<organism evidence="1 2">
    <name type="scientific">Streptomyces broussonetiae</name>
    <dbReference type="NCBI Taxonomy" id="2686304"/>
    <lineage>
        <taxon>Bacteria</taxon>
        <taxon>Bacillati</taxon>
        <taxon>Actinomycetota</taxon>
        <taxon>Actinomycetes</taxon>
        <taxon>Kitasatosporales</taxon>
        <taxon>Streptomycetaceae</taxon>
        <taxon>Streptomyces</taxon>
    </lineage>
</organism>